<evidence type="ECO:0000313" key="1">
    <source>
        <dbReference type="EMBL" id="KAI8560049.1"/>
    </source>
</evidence>
<comment type="caution">
    <text evidence="1">The sequence shown here is derived from an EMBL/GenBank/DDBJ whole genome shotgun (WGS) entry which is preliminary data.</text>
</comment>
<proteinExistence type="predicted"/>
<dbReference type="EMBL" id="CM046391">
    <property type="protein sequence ID" value="KAI8560049.1"/>
    <property type="molecule type" value="Genomic_DNA"/>
</dbReference>
<keyword evidence="2" id="KW-1185">Reference proteome</keyword>
<dbReference type="Proteomes" id="UP001062846">
    <property type="component" value="Chromosome 4"/>
</dbReference>
<reference evidence="1" key="1">
    <citation type="submission" date="2022-02" db="EMBL/GenBank/DDBJ databases">
        <title>Plant Genome Project.</title>
        <authorList>
            <person name="Zhang R.-G."/>
        </authorList>
    </citation>
    <scope>NUCLEOTIDE SEQUENCE</scope>
    <source>
        <strain evidence="1">AT1</strain>
    </source>
</reference>
<name>A0ACC0P4U1_RHOML</name>
<gene>
    <name evidence="1" type="ORF">RHMOL_Rhmol04G0224700</name>
</gene>
<accession>A0ACC0P4U1</accession>
<evidence type="ECO:0000313" key="2">
    <source>
        <dbReference type="Proteomes" id="UP001062846"/>
    </source>
</evidence>
<protein>
    <submittedName>
        <fullName evidence="1">Uncharacterized protein</fullName>
    </submittedName>
</protein>
<sequence>MEGVEAIEVSIDSLRGRGGEEDRQGGCRWWELGRMKMEEFEWGGKRRRRKWGGKRPGKMEEFVVSTCGYRHVINELRVIKVVDKLNKDLVVDLLQSIVEIVTYGDRHDPAIFECFMEYQVLGEFVRVLKISKNSRIEAPLLQYLSIMIQNMDTDNAIYYCLSNDYINSIITHQYQFDGGDLASYYVSFLRVVSCKLNKDTLCLLVKVHEDAVVSFPLYSEALKFAYHGEKMIQTAVRALTLNIYNVGDDMVYQFVTAPPVSQYFSDLILSIKKQCLHLDSLVDVTDGKTGELLLKTDKIVDDLYYLEDVLSVDEPHLSKMISESLISLLVFPMLLPLLPLRPSNGPYVSAVTSLFVVARLLQIVQRKSLINFVASAVLYAMFSSVKDGSEVVTNGGTAQANDFANPLDEMVGPETKGAENLKMSYLLGYLSENLSLDCQFLGIPCDDTGKERGGILPHIFSDNQTLMLASLMLLLVLAESKDLDYRLAGLIGVRQTETTMQKVFDSRVFMIHLPQILRALLKVLATQPPFSVLTQWQTGWFLRKLLIFQETKLDSHDIHLFNRSYEQSCECLRKELAGCWFDYIPDTLRNEWENCKRVLEESSQSKDPFFVLELANHQLTSYGQLIPYFLLTSGGTASILAWQKMIDVVKVYVLHLHLKAFIYRGDPFENPLRNLKSTSLVISGRKYVSDLSSASFGSEISLGSGIPCKISFSKIGMRDIYLIPIATGISGKLLLLEKHPLHSKRGVVIAIAPLAGLNLIVDILKQPMIDENHPTWLHLQIREFDPTFEEKKLRSHHVNATNHEQDGKWTIGFTNAKACDAARLLILEETNKQRSSVESLLAPLLNISQHIANCQGD</sequence>
<organism evidence="1 2">
    <name type="scientific">Rhododendron molle</name>
    <name type="common">Chinese azalea</name>
    <name type="synonym">Azalea mollis</name>
    <dbReference type="NCBI Taxonomy" id="49168"/>
    <lineage>
        <taxon>Eukaryota</taxon>
        <taxon>Viridiplantae</taxon>
        <taxon>Streptophyta</taxon>
        <taxon>Embryophyta</taxon>
        <taxon>Tracheophyta</taxon>
        <taxon>Spermatophyta</taxon>
        <taxon>Magnoliopsida</taxon>
        <taxon>eudicotyledons</taxon>
        <taxon>Gunneridae</taxon>
        <taxon>Pentapetalae</taxon>
        <taxon>asterids</taxon>
        <taxon>Ericales</taxon>
        <taxon>Ericaceae</taxon>
        <taxon>Ericoideae</taxon>
        <taxon>Rhodoreae</taxon>
        <taxon>Rhododendron</taxon>
    </lineage>
</organism>